<dbReference type="Gene3D" id="3.30.300.130">
    <property type="entry name" value="Fe-S cluster assembly (FSCA)"/>
    <property type="match status" value="1"/>
</dbReference>
<feature type="region of interest" description="Disordered" evidence="1">
    <location>
        <begin position="81"/>
        <end position="119"/>
    </location>
</feature>
<dbReference type="InterPro" id="IPR002744">
    <property type="entry name" value="MIP18-like"/>
</dbReference>
<evidence type="ECO:0000256" key="1">
    <source>
        <dbReference type="SAM" id="MobiDB-lite"/>
    </source>
</evidence>
<reference evidence="4" key="1">
    <citation type="submission" date="2016-10" db="EMBL/GenBank/DDBJ databases">
        <authorList>
            <person name="Varghese N."/>
            <person name="Submissions S."/>
        </authorList>
    </citation>
    <scope>NUCLEOTIDE SEQUENCE [LARGE SCALE GENOMIC DNA]</scope>
    <source>
        <strain evidence="4">IBRC-M 10760</strain>
    </source>
</reference>
<dbReference type="PANTHER" id="PTHR42831">
    <property type="entry name" value="FE-S PROTEIN MATURATION AUXILIARY FACTOR YITW"/>
    <property type="match status" value="1"/>
</dbReference>
<name>A0A1G7ME89_9EURY</name>
<dbReference type="Pfam" id="PF01883">
    <property type="entry name" value="FeS_assembly_P"/>
    <property type="match status" value="1"/>
</dbReference>
<dbReference type="InterPro" id="IPR052339">
    <property type="entry name" value="Fe-S_Maturation_MIP18"/>
</dbReference>
<sequence>MTTEARVREALREIVDPCTAATGSNLDVVEMGLVEAVAVAEGEVRVDFRLTTPACHMVPYFIEEIESRVAPIEGVESVTVDTDDGMQWTPDMMTDTAREKRRSTLDRYDAHYGEEASAE</sequence>
<gene>
    <name evidence="3" type="ORF">SAMN05216218_107239</name>
</gene>
<dbReference type="OrthoDB" id="371709at2157"/>
<feature type="domain" description="MIP18 family-like" evidence="2">
    <location>
        <begin position="4"/>
        <end position="80"/>
    </location>
</feature>
<dbReference type="STRING" id="660518.SAMN05216218_107239"/>
<protein>
    <submittedName>
        <fullName evidence="3">Metal-sulfur cluster biosynthetic enzyme</fullName>
    </submittedName>
</protein>
<organism evidence="3 4">
    <name type="scientific">Halorientalis regularis</name>
    <dbReference type="NCBI Taxonomy" id="660518"/>
    <lineage>
        <taxon>Archaea</taxon>
        <taxon>Methanobacteriati</taxon>
        <taxon>Methanobacteriota</taxon>
        <taxon>Stenosarchaea group</taxon>
        <taxon>Halobacteria</taxon>
        <taxon>Halobacteriales</taxon>
        <taxon>Haloarculaceae</taxon>
        <taxon>Halorientalis</taxon>
    </lineage>
</organism>
<dbReference type="RefSeq" id="WP_092691999.1">
    <property type="nucleotide sequence ID" value="NZ_FNBK01000007.1"/>
</dbReference>
<evidence type="ECO:0000313" key="4">
    <source>
        <dbReference type="Proteomes" id="UP000199076"/>
    </source>
</evidence>
<dbReference type="AlphaFoldDB" id="A0A1G7ME89"/>
<feature type="compositionally biased region" description="Basic and acidic residues" evidence="1">
    <location>
        <begin position="96"/>
        <end position="119"/>
    </location>
</feature>
<proteinExistence type="predicted"/>
<dbReference type="Proteomes" id="UP000199076">
    <property type="component" value="Unassembled WGS sequence"/>
</dbReference>
<dbReference type="InterPro" id="IPR034904">
    <property type="entry name" value="FSCA_dom_sf"/>
</dbReference>
<dbReference type="PANTHER" id="PTHR42831:SF1">
    <property type="entry name" value="FE-S PROTEIN MATURATION AUXILIARY FACTOR YITW"/>
    <property type="match status" value="1"/>
</dbReference>
<dbReference type="SUPFAM" id="SSF117916">
    <property type="entry name" value="Fe-S cluster assembly (FSCA) domain-like"/>
    <property type="match status" value="1"/>
</dbReference>
<dbReference type="EMBL" id="FNBK01000007">
    <property type="protein sequence ID" value="SDF60087.1"/>
    <property type="molecule type" value="Genomic_DNA"/>
</dbReference>
<keyword evidence="4" id="KW-1185">Reference proteome</keyword>
<evidence type="ECO:0000259" key="2">
    <source>
        <dbReference type="Pfam" id="PF01883"/>
    </source>
</evidence>
<accession>A0A1G7ME89</accession>
<evidence type="ECO:0000313" key="3">
    <source>
        <dbReference type="EMBL" id="SDF60087.1"/>
    </source>
</evidence>